<keyword evidence="11" id="KW-1185">Reference proteome</keyword>
<evidence type="ECO:0000256" key="3">
    <source>
        <dbReference type="ARBA" id="ARBA00022475"/>
    </source>
</evidence>
<name>A0A4R9K2Y7_9LEPT</name>
<dbReference type="GO" id="GO:0035556">
    <property type="term" value="P:intracellular signal transduction"/>
    <property type="evidence" value="ECO:0007669"/>
    <property type="project" value="InterPro"/>
</dbReference>
<dbReference type="AlphaFoldDB" id="A0A4R9K2Y7"/>
<proteinExistence type="inferred from homology"/>
<dbReference type="Pfam" id="PF00211">
    <property type="entry name" value="Guanylate_cyc"/>
    <property type="match status" value="1"/>
</dbReference>
<organism evidence="10 11">
    <name type="scientific">Leptospira ognonensis</name>
    <dbReference type="NCBI Taxonomy" id="2484945"/>
    <lineage>
        <taxon>Bacteria</taxon>
        <taxon>Pseudomonadati</taxon>
        <taxon>Spirochaetota</taxon>
        <taxon>Spirochaetia</taxon>
        <taxon>Leptospirales</taxon>
        <taxon>Leptospiraceae</taxon>
        <taxon>Leptospira</taxon>
    </lineage>
</organism>
<feature type="transmembrane region" description="Helical" evidence="7">
    <location>
        <begin position="96"/>
        <end position="116"/>
    </location>
</feature>
<evidence type="ECO:0000256" key="2">
    <source>
        <dbReference type="ARBA" id="ARBA00005381"/>
    </source>
</evidence>
<feature type="transmembrane region" description="Helical" evidence="7">
    <location>
        <begin position="223"/>
        <end position="244"/>
    </location>
</feature>
<evidence type="ECO:0000256" key="4">
    <source>
        <dbReference type="ARBA" id="ARBA00022692"/>
    </source>
</evidence>
<dbReference type="PROSITE" id="PS50885">
    <property type="entry name" value="HAMP"/>
    <property type="match status" value="1"/>
</dbReference>
<evidence type="ECO:0000313" key="11">
    <source>
        <dbReference type="Proteomes" id="UP000297693"/>
    </source>
</evidence>
<dbReference type="SUPFAM" id="SSF55073">
    <property type="entry name" value="Nucleotide cyclase"/>
    <property type="match status" value="1"/>
</dbReference>
<feature type="transmembrane region" description="Helical" evidence="7">
    <location>
        <begin position="191"/>
        <end position="211"/>
    </location>
</feature>
<comment type="similarity">
    <text evidence="2">Belongs to the adenylyl cyclase class-3 family.</text>
</comment>
<dbReference type="EMBL" id="RQGD01000031">
    <property type="protein sequence ID" value="TGL58668.1"/>
    <property type="molecule type" value="Genomic_DNA"/>
</dbReference>
<dbReference type="RefSeq" id="WP_135623789.1">
    <property type="nucleotide sequence ID" value="NZ_RQGD01000031.1"/>
</dbReference>
<dbReference type="Gene3D" id="6.10.340.10">
    <property type="match status" value="1"/>
</dbReference>
<feature type="transmembrane region" description="Helical" evidence="7">
    <location>
        <begin position="51"/>
        <end position="75"/>
    </location>
</feature>
<sequence>MTQNKSFPFTLTFMVIPIVSNLIAVIASFGLNDLIFVPEERARFIGFLKVVPWALGLINVLPFTVAATSVLYYLYPLMKELRDFEKVNFLDDRAANRLLNAPLIISLMGLGGWFIGNATAVSLQFYYIHNVTLRGMTVTIANTLSLGGIAFVFTYYTLDYINRTKFITRYIRDYKISEIEGVLKPSIALRFFIFFFSVTLLPILILTLMLSKISLAGFGSIPFSMLSVPLIMVSLGGILSWLLARAFDKPLVEMKAAVSKIQEGNFDIKLDVTTTDELGLLGERIEQMAVSLKEKEFIKETFGKVVDPAVRDHLLGGNVKLGGEMRSATILFCDLRGFTSLSEQLTPVQIVEMLNTHFDTMSKCIEQEGGLINKFIGDAIMAIYNVPVPLDNHAERAFVSARRMLSRLEQMNASFKEKGFPELKIGIGIHTGEVLAGNIGSSSRLEYTVIGDAVNVASRIESLCKETNRNLLLSESTKTFLPTSVHLDSLGKFQLKGREEMLQIYAG</sequence>
<dbReference type="Gene3D" id="3.30.70.1230">
    <property type="entry name" value="Nucleotide cyclase"/>
    <property type="match status" value="1"/>
</dbReference>
<dbReference type="GO" id="GO:0030313">
    <property type="term" value="C:cell envelope"/>
    <property type="evidence" value="ECO:0007669"/>
    <property type="project" value="UniProtKB-SubCell"/>
</dbReference>
<dbReference type="InterPro" id="IPR050697">
    <property type="entry name" value="Adenylyl/Guanylyl_Cyclase_3/4"/>
</dbReference>
<dbReference type="FunFam" id="3.30.70.1230:FF:000016">
    <property type="entry name" value="Adenylate/guanylate cyclase domain-containing protein"/>
    <property type="match status" value="1"/>
</dbReference>
<dbReference type="PROSITE" id="PS50125">
    <property type="entry name" value="GUANYLATE_CYCLASE_2"/>
    <property type="match status" value="1"/>
</dbReference>
<keyword evidence="3" id="KW-1003">Cell membrane</keyword>
<protein>
    <submittedName>
        <fullName evidence="10">Adenylate/guanylate cyclase domain-containing protein</fullName>
    </submittedName>
</protein>
<evidence type="ECO:0000256" key="7">
    <source>
        <dbReference type="SAM" id="Phobius"/>
    </source>
</evidence>
<comment type="caution">
    <text evidence="10">The sequence shown here is derived from an EMBL/GenBank/DDBJ whole genome shotgun (WGS) entry which is preliminary data.</text>
</comment>
<dbReference type="CDD" id="cd06225">
    <property type="entry name" value="HAMP"/>
    <property type="match status" value="1"/>
</dbReference>
<dbReference type="InterPro" id="IPR003660">
    <property type="entry name" value="HAMP_dom"/>
</dbReference>
<feature type="domain" description="Guanylate cyclase" evidence="8">
    <location>
        <begin position="329"/>
        <end position="461"/>
    </location>
</feature>
<evidence type="ECO:0000256" key="6">
    <source>
        <dbReference type="ARBA" id="ARBA00023136"/>
    </source>
</evidence>
<dbReference type="CDD" id="cd07302">
    <property type="entry name" value="CHD"/>
    <property type="match status" value="1"/>
</dbReference>
<accession>A0A4R9K2Y7</accession>
<keyword evidence="6 7" id="KW-0472">Membrane</keyword>
<dbReference type="GO" id="GO:0004016">
    <property type="term" value="F:adenylate cyclase activity"/>
    <property type="evidence" value="ECO:0007669"/>
    <property type="project" value="UniProtKB-ARBA"/>
</dbReference>
<dbReference type="SMART" id="SM00304">
    <property type="entry name" value="HAMP"/>
    <property type="match status" value="1"/>
</dbReference>
<dbReference type="GO" id="GO:0006171">
    <property type="term" value="P:cAMP biosynthetic process"/>
    <property type="evidence" value="ECO:0007669"/>
    <property type="project" value="TreeGrafter"/>
</dbReference>
<dbReference type="PANTHER" id="PTHR43081:SF1">
    <property type="entry name" value="ADENYLATE CYCLASE, TERMINAL-DIFFERENTIATION SPECIFIC"/>
    <property type="match status" value="1"/>
</dbReference>
<dbReference type="SUPFAM" id="SSF158472">
    <property type="entry name" value="HAMP domain-like"/>
    <property type="match status" value="1"/>
</dbReference>
<keyword evidence="4 7" id="KW-0812">Transmembrane</keyword>
<dbReference type="PANTHER" id="PTHR43081">
    <property type="entry name" value="ADENYLATE CYCLASE, TERMINAL-DIFFERENTIATION SPECIFIC-RELATED"/>
    <property type="match status" value="1"/>
</dbReference>
<feature type="domain" description="HAMP" evidence="9">
    <location>
        <begin position="245"/>
        <end position="297"/>
    </location>
</feature>
<dbReference type="SMART" id="SM00044">
    <property type="entry name" value="CYCc"/>
    <property type="match status" value="1"/>
</dbReference>
<dbReference type="InterPro" id="IPR029787">
    <property type="entry name" value="Nucleotide_cyclase"/>
</dbReference>
<dbReference type="OrthoDB" id="9806735at2"/>
<evidence type="ECO:0000256" key="1">
    <source>
        <dbReference type="ARBA" id="ARBA00004196"/>
    </source>
</evidence>
<dbReference type="InterPro" id="IPR001054">
    <property type="entry name" value="A/G_cyclase"/>
</dbReference>
<feature type="transmembrane region" description="Helical" evidence="7">
    <location>
        <begin position="136"/>
        <end position="158"/>
    </location>
</feature>
<evidence type="ECO:0000256" key="5">
    <source>
        <dbReference type="ARBA" id="ARBA00022989"/>
    </source>
</evidence>
<evidence type="ECO:0000259" key="8">
    <source>
        <dbReference type="PROSITE" id="PS50125"/>
    </source>
</evidence>
<keyword evidence="5 7" id="KW-1133">Transmembrane helix</keyword>
<feature type="transmembrane region" description="Helical" evidence="7">
    <location>
        <begin position="7"/>
        <end position="31"/>
    </location>
</feature>
<dbReference type="GO" id="GO:0016020">
    <property type="term" value="C:membrane"/>
    <property type="evidence" value="ECO:0007669"/>
    <property type="project" value="InterPro"/>
</dbReference>
<reference evidence="10" key="1">
    <citation type="journal article" date="2019" name="PLoS Negl. Trop. Dis.">
        <title>Revisiting the worldwide diversity of Leptospira species in the environment.</title>
        <authorList>
            <person name="Vincent A.T."/>
            <person name="Schiettekatte O."/>
            <person name="Bourhy P."/>
            <person name="Veyrier F.J."/>
            <person name="Picardeau M."/>
        </authorList>
    </citation>
    <scope>NUCLEOTIDE SEQUENCE [LARGE SCALE GENOMIC DNA]</scope>
    <source>
        <strain evidence="10">201702476</strain>
    </source>
</reference>
<comment type="subcellular location">
    <subcellularLocation>
        <location evidence="1">Cell envelope</location>
    </subcellularLocation>
</comment>
<evidence type="ECO:0000313" key="10">
    <source>
        <dbReference type="EMBL" id="TGL58668.1"/>
    </source>
</evidence>
<gene>
    <name evidence="10" type="ORF">EHQ58_10125</name>
</gene>
<evidence type="ECO:0000259" key="9">
    <source>
        <dbReference type="PROSITE" id="PS50885"/>
    </source>
</evidence>
<dbReference type="Pfam" id="PF00672">
    <property type="entry name" value="HAMP"/>
    <property type="match status" value="1"/>
</dbReference>
<dbReference type="Proteomes" id="UP000297693">
    <property type="component" value="Unassembled WGS sequence"/>
</dbReference>